<comment type="caution">
    <text evidence="3">The sequence shown here is derived from an EMBL/GenBank/DDBJ whole genome shotgun (WGS) entry which is preliminary data.</text>
</comment>
<evidence type="ECO:0000313" key="4">
    <source>
        <dbReference type="Proteomes" id="UP001595868"/>
    </source>
</evidence>
<sequence>MNPHRGRSLSTVAVLTALAVGGVAGCGAPATPAPAAGGAATDAPAPTDTAPDPTDASPSATATAPDPCALVSRQEAQRLAGTPLNAGNPVRDTCTYTGPVSGPTAQVEVFVGDGAKKYLDIERDLGHPLRPLAGIGDEAYAEDDAVFVGKSGTWVSIRLVRLNDPAQNRKPLEELARTVAGRF</sequence>
<organism evidence="3 4">
    <name type="scientific">Micromonospora zhanjiangensis</name>
    <dbReference type="NCBI Taxonomy" id="1522057"/>
    <lineage>
        <taxon>Bacteria</taxon>
        <taxon>Bacillati</taxon>
        <taxon>Actinomycetota</taxon>
        <taxon>Actinomycetes</taxon>
        <taxon>Micromonosporales</taxon>
        <taxon>Micromonosporaceae</taxon>
        <taxon>Micromonospora</taxon>
    </lineage>
</organism>
<feature type="chain" id="PRO_5047420949" description="DUF3558 domain-containing protein" evidence="2">
    <location>
        <begin position="36"/>
        <end position="183"/>
    </location>
</feature>
<protein>
    <recommendedName>
        <fullName evidence="5">DUF3558 domain-containing protein</fullName>
    </recommendedName>
</protein>
<feature type="region of interest" description="Disordered" evidence="1">
    <location>
        <begin position="33"/>
        <end position="67"/>
    </location>
</feature>
<name>A0ABV8KNP3_9ACTN</name>
<evidence type="ECO:0008006" key="5">
    <source>
        <dbReference type="Google" id="ProtNLM"/>
    </source>
</evidence>
<dbReference type="RefSeq" id="WP_377546648.1">
    <property type="nucleotide sequence ID" value="NZ_JBHSBN010000010.1"/>
</dbReference>
<evidence type="ECO:0000256" key="2">
    <source>
        <dbReference type="SAM" id="SignalP"/>
    </source>
</evidence>
<accession>A0ABV8KNP3</accession>
<keyword evidence="4" id="KW-1185">Reference proteome</keyword>
<keyword evidence="2" id="KW-0732">Signal</keyword>
<dbReference type="EMBL" id="JBHSBN010000010">
    <property type="protein sequence ID" value="MFC4107572.1"/>
    <property type="molecule type" value="Genomic_DNA"/>
</dbReference>
<dbReference type="PROSITE" id="PS51257">
    <property type="entry name" value="PROKAR_LIPOPROTEIN"/>
    <property type="match status" value="1"/>
</dbReference>
<evidence type="ECO:0000256" key="1">
    <source>
        <dbReference type="SAM" id="MobiDB-lite"/>
    </source>
</evidence>
<dbReference type="Proteomes" id="UP001595868">
    <property type="component" value="Unassembled WGS sequence"/>
</dbReference>
<evidence type="ECO:0000313" key="3">
    <source>
        <dbReference type="EMBL" id="MFC4107572.1"/>
    </source>
</evidence>
<proteinExistence type="predicted"/>
<gene>
    <name evidence="3" type="ORF">ACFOX0_16785</name>
</gene>
<reference evidence="4" key="1">
    <citation type="journal article" date="2019" name="Int. J. Syst. Evol. Microbiol.">
        <title>The Global Catalogue of Microorganisms (GCM) 10K type strain sequencing project: providing services to taxonomists for standard genome sequencing and annotation.</title>
        <authorList>
            <consortium name="The Broad Institute Genomics Platform"/>
            <consortium name="The Broad Institute Genome Sequencing Center for Infectious Disease"/>
            <person name="Wu L."/>
            <person name="Ma J."/>
        </authorList>
    </citation>
    <scope>NUCLEOTIDE SEQUENCE [LARGE SCALE GENOMIC DNA]</scope>
    <source>
        <strain evidence="4">2902at01</strain>
    </source>
</reference>
<feature type="signal peptide" evidence="2">
    <location>
        <begin position="1"/>
        <end position="35"/>
    </location>
</feature>